<dbReference type="CDD" id="cd11523">
    <property type="entry name" value="NTP-PPase"/>
    <property type="match status" value="1"/>
</dbReference>
<dbReference type="Gene3D" id="1.10.287.1080">
    <property type="entry name" value="MazG-like"/>
    <property type="match status" value="1"/>
</dbReference>
<proteinExistence type="predicted"/>
<name>A0A8S5PQQ1_9CAUD</name>
<sequence>MKPGSTSHQSFVLSVVQRCSIIRSLLTMKNEIQKYLPPDEILAHLAKEAAELSQAALELRRAENKADPTLRNHSECLEAMREEFGDVLNCLDAYFGEDGAEHFAESCRNKRSLKKSLWLSKLTQKYGYKKERRITVRIDNVGIPRCTRCGQELLCNDCGDMPDHCPECKLYIDWNDILEERT</sequence>
<dbReference type="EMBL" id="BK015488">
    <property type="protein sequence ID" value="DAE09430.1"/>
    <property type="molecule type" value="Genomic_DNA"/>
</dbReference>
<reference evidence="1" key="1">
    <citation type="journal article" date="2021" name="Proc. Natl. Acad. Sci. U.S.A.">
        <title>A Catalog of Tens of Thousands of Viruses from Human Metagenomes Reveals Hidden Associations with Chronic Diseases.</title>
        <authorList>
            <person name="Tisza M.J."/>
            <person name="Buck C.B."/>
        </authorList>
    </citation>
    <scope>NUCLEOTIDE SEQUENCE</scope>
    <source>
        <strain evidence="1">Ct96x5</strain>
    </source>
</reference>
<organism evidence="1">
    <name type="scientific">Siphoviridae sp. ct96x5</name>
    <dbReference type="NCBI Taxonomy" id="2825367"/>
    <lineage>
        <taxon>Viruses</taxon>
        <taxon>Duplodnaviria</taxon>
        <taxon>Heunggongvirae</taxon>
        <taxon>Uroviricota</taxon>
        <taxon>Caudoviricetes</taxon>
    </lineage>
</organism>
<accession>A0A8S5PQQ1</accession>
<protein>
    <submittedName>
        <fullName evidence="1">TFIIB zinc-binding</fullName>
    </submittedName>
</protein>
<evidence type="ECO:0000313" key="1">
    <source>
        <dbReference type="EMBL" id="DAE09430.1"/>
    </source>
</evidence>